<name>A0AAU9D1S5_9LACO</name>
<accession>A0AAU9D1S5</accession>
<proteinExistence type="predicted"/>
<evidence type="ECO:0000313" key="1">
    <source>
        <dbReference type="EMBL" id="BDR57654.1"/>
    </source>
</evidence>
<keyword evidence="2" id="KW-1185">Reference proteome</keyword>
<evidence type="ECO:0000313" key="2">
    <source>
        <dbReference type="Proteomes" id="UP001321861"/>
    </source>
</evidence>
<dbReference type="AlphaFoldDB" id="A0AAU9D1S5"/>
<dbReference type="RefSeq" id="WP_317635607.1">
    <property type="nucleotide sequence ID" value="NZ_AP026802.1"/>
</dbReference>
<sequence>MNNIVISLDADIIPGKSIGGIPLGNNADDFSRVKGLEGKKNYSTNSLKNIT</sequence>
<reference evidence="1 2" key="1">
    <citation type="journal article" date="2023" name="Microbiol. Spectr.">
        <title>Symbiosis of Carpenter Bees with Uncharacterized Lactic Acid Bacteria Showing NAD Auxotrophy.</title>
        <authorList>
            <person name="Kawasaki S."/>
            <person name="Ozawa K."/>
            <person name="Mori T."/>
            <person name="Yamamoto A."/>
            <person name="Ito M."/>
            <person name="Ohkuma M."/>
            <person name="Sakamoto M."/>
            <person name="Matsutani M."/>
        </authorList>
    </citation>
    <scope>NUCLEOTIDE SEQUENCE [LARGE SCALE GENOMIC DNA]</scope>
    <source>
        <strain evidence="1 2">XA3</strain>
    </source>
</reference>
<dbReference type="KEGG" id="xap:XA3_00950"/>
<protein>
    <submittedName>
        <fullName evidence="1">Uncharacterized protein</fullName>
    </submittedName>
</protein>
<organism evidence="1 2">
    <name type="scientific">Xylocopilactobacillus apicola</name>
    <dbReference type="NCBI Taxonomy" id="2932184"/>
    <lineage>
        <taxon>Bacteria</taxon>
        <taxon>Bacillati</taxon>
        <taxon>Bacillota</taxon>
        <taxon>Bacilli</taxon>
        <taxon>Lactobacillales</taxon>
        <taxon>Lactobacillaceae</taxon>
        <taxon>Xylocopilactobacillus</taxon>
    </lineage>
</organism>
<dbReference type="EMBL" id="AP026802">
    <property type="protein sequence ID" value="BDR57654.1"/>
    <property type="molecule type" value="Genomic_DNA"/>
</dbReference>
<dbReference type="Proteomes" id="UP001321861">
    <property type="component" value="Chromosome"/>
</dbReference>
<gene>
    <name evidence="1" type="ORF">XA3_00950</name>
</gene>